<evidence type="ECO:0000256" key="3">
    <source>
        <dbReference type="PROSITE-ProRule" id="PRU00023"/>
    </source>
</evidence>
<name>A0ABY6TTD4_BIOOC</name>
<dbReference type="InterPro" id="IPR036770">
    <property type="entry name" value="Ankyrin_rpt-contain_sf"/>
</dbReference>
<dbReference type="Proteomes" id="UP000766486">
    <property type="component" value="Unassembled WGS sequence"/>
</dbReference>
<dbReference type="EMBL" id="CABFNS010000477">
    <property type="protein sequence ID" value="VUC21926.1"/>
    <property type="molecule type" value="Genomic_DNA"/>
</dbReference>
<keyword evidence="1" id="KW-0677">Repeat</keyword>
<dbReference type="SMART" id="SM00248">
    <property type="entry name" value="ANK"/>
    <property type="match status" value="8"/>
</dbReference>
<keyword evidence="2 3" id="KW-0040">ANK repeat</keyword>
<sequence length="432" mass="47945">MPSTTIQLLPNEVILCIAAEVDSPRDLSALSRVNRHFHHTLDDFLYLQSALRWDNSALLWAAELGKIATAHKALDAGGDINAKEAPHRKSLMPRRLRCHRDKYETDRCNHGCNNALMLAMDAGHYEMVKYLLAIEGRDIASKNECNFHPLQAAVFLGDILLVKLLLQLEDVNPELSGWELMTPLMTAAMKGHVDVVQLLLGRPDIDPSNGSGYAKIPMFWVAWCGHGEIAKLLLDAGASPNRYYDVYPLEIAVNRGHTEVVRHLLDAGAAPETTSPAGILHDDARYNHPSVFEVILQRFPGIDINFRNNAGQTALWYAARHGQEEMVSLLLSRDGIDVNAGFEMDTPVETLETIRQLRREQLLDHPEISQPTVLIVAAMQGYLNIVKRLLNVEGIELDAVNVLGETAMEAAHAYGHNETAELIQAAMEARLA</sequence>
<evidence type="ECO:0000313" key="5">
    <source>
        <dbReference type="Proteomes" id="UP000766486"/>
    </source>
</evidence>
<dbReference type="Pfam" id="PF00023">
    <property type="entry name" value="Ank"/>
    <property type="match status" value="1"/>
</dbReference>
<dbReference type="SUPFAM" id="SSF81383">
    <property type="entry name" value="F-box domain"/>
    <property type="match status" value="1"/>
</dbReference>
<evidence type="ECO:0000256" key="2">
    <source>
        <dbReference type="ARBA" id="ARBA00023043"/>
    </source>
</evidence>
<dbReference type="InterPro" id="IPR002110">
    <property type="entry name" value="Ankyrin_rpt"/>
</dbReference>
<feature type="repeat" description="ANK" evidence="3">
    <location>
        <begin position="244"/>
        <end position="276"/>
    </location>
</feature>
<dbReference type="Gene3D" id="1.25.40.20">
    <property type="entry name" value="Ankyrin repeat-containing domain"/>
    <property type="match status" value="4"/>
</dbReference>
<feature type="repeat" description="ANK" evidence="3">
    <location>
        <begin position="310"/>
        <end position="343"/>
    </location>
</feature>
<comment type="caution">
    <text evidence="4">The sequence shown here is derived from an EMBL/GenBank/DDBJ whole genome shotgun (WGS) entry which is preliminary data.</text>
</comment>
<dbReference type="SUPFAM" id="SSF48403">
    <property type="entry name" value="Ankyrin repeat"/>
    <property type="match status" value="2"/>
</dbReference>
<feature type="repeat" description="ANK" evidence="3">
    <location>
        <begin position="179"/>
        <end position="200"/>
    </location>
</feature>
<dbReference type="Pfam" id="PF12796">
    <property type="entry name" value="Ank_2"/>
    <property type="match status" value="3"/>
</dbReference>
<dbReference type="InterPro" id="IPR036047">
    <property type="entry name" value="F-box-like_dom_sf"/>
</dbReference>
<protein>
    <recommendedName>
        <fullName evidence="6">F-box domain-containing protein</fullName>
    </recommendedName>
</protein>
<evidence type="ECO:0000313" key="4">
    <source>
        <dbReference type="EMBL" id="VUC21926.1"/>
    </source>
</evidence>
<proteinExistence type="predicted"/>
<keyword evidence="5" id="KW-1185">Reference proteome</keyword>
<organism evidence="4 5">
    <name type="scientific">Bionectria ochroleuca</name>
    <name type="common">Gliocladium roseum</name>
    <dbReference type="NCBI Taxonomy" id="29856"/>
    <lineage>
        <taxon>Eukaryota</taxon>
        <taxon>Fungi</taxon>
        <taxon>Dikarya</taxon>
        <taxon>Ascomycota</taxon>
        <taxon>Pezizomycotina</taxon>
        <taxon>Sordariomycetes</taxon>
        <taxon>Hypocreomycetidae</taxon>
        <taxon>Hypocreales</taxon>
        <taxon>Bionectriaceae</taxon>
        <taxon>Clonostachys</taxon>
    </lineage>
</organism>
<reference evidence="4 5" key="1">
    <citation type="submission" date="2019-06" db="EMBL/GenBank/DDBJ databases">
        <authorList>
            <person name="Broberg M."/>
        </authorList>
    </citation>
    <scope>NUCLEOTIDE SEQUENCE [LARGE SCALE GENOMIC DNA]</scope>
</reference>
<dbReference type="PROSITE" id="PS50297">
    <property type="entry name" value="ANK_REP_REGION"/>
    <property type="match status" value="2"/>
</dbReference>
<gene>
    <name evidence="4" type="ORF">CLO192961_LOCUS68189</name>
</gene>
<dbReference type="PANTHER" id="PTHR24198">
    <property type="entry name" value="ANKYRIN REPEAT AND PROTEIN KINASE DOMAIN-CONTAINING PROTEIN"/>
    <property type="match status" value="1"/>
</dbReference>
<evidence type="ECO:0000256" key="1">
    <source>
        <dbReference type="ARBA" id="ARBA00022737"/>
    </source>
</evidence>
<dbReference type="PANTHER" id="PTHR24198:SF165">
    <property type="entry name" value="ANKYRIN REPEAT-CONTAINING PROTEIN-RELATED"/>
    <property type="match status" value="1"/>
</dbReference>
<dbReference type="CDD" id="cd09917">
    <property type="entry name" value="F-box_SF"/>
    <property type="match status" value="1"/>
</dbReference>
<accession>A0ABY6TTD4</accession>
<dbReference type="PROSITE" id="PS50088">
    <property type="entry name" value="ANK_REPEAT"/>
    <property type="match status" value="3"/>
</dbReference>
<evidence type="ECO:0008006" key="6">
    <source>
        <dbReference type="Google" id="ProtNLM"/>
    </source>
</evidence>